<gene>
    <name evidence="5" type="ORF">GCM10016272_04820</name>
</gene>
<feature type="domain" description="HTH araC/xylS-type" evidence="4">
    <location>
        <begin position="248"/>
        <end position="346"/>
    </location>
</feature>
<evidence type="ECO:0000256" key="1">
    <source>
        <dbReference type="ARBA" id="ARBA00023015"/>
    </source>
</evidence>
<proteinExistence type="predicted"/>
<dbReference type="Gene3D" id="3.40.50.880">
    <property type="match status" value="1"/>
</dbReference>
<dbReference type="SUPFAM" id="SSF52317">
    <property type="entry name" value="Class I glutamine amidotransferase-like"/>
    <property type="match status" value="1"/>
</dbReference>
<keyword evidence="3" id="KW-0804">Transcription</keyword>
<dbReference type="InterPro" id="IPR002818">
    <property type="entry name" value="DJ-1/PfpI"/>
</dbReference>
<dbReference type="EMBL" id="BMZR01000001">
    <property type="protein sequence ID" value="GHD27067.1"/>
    <property type="molecule type" value="Genomic_DNA"/>
</dbReference>
<keyword evidence="1" id="KW-0805">Transcription regulation</keyword>
<protein>
    <submittedName>
        <fullName evidence="5">AraC family transcriptional regulator</fullName>
    </submittedName>
</protein>
<dbReference type="CDD" id="cd03138">
    <property type="entry name" value="GATase1_AraC_2"/>
    <property type="match status" value="1"/>
</dbReference>
<sequence length="352" mass="39248">MPYFKPFKVIIVGFDGVLGSVLAGALDLFSFTGVSWQRFLDEAVEPRFDVQIASLGGADIRCSNRLIMRAHCDIQEVTECDLLLIPTIGDSIDKVLSQNSELIPHIKRLANTKADIASNCSGAFFLAKAGLLDGKVATTHWGYASKFKADFPLVDLQENQFVTQSKNQSKNQSNSQPKSDSAHQSGNIFCAAGGSAFYDLGLLLIERYCGREISTQVAKTQIIDSKRGNQNSYTNVTLHKPHSDQLVKQVQEFIEENFKQSMQVSNLAAMVSITPRTLNRRFQSCVAMRPIEYIQAVRIEQAKRLLELGDVTIKSLSEQVGYDDISSFTRLFKRATELTPKEYQDKFSRLAI</sequence>
<evidence type="ECO:0000259" key="4">
    <source>
        <dbReference type="PROSITE" id="PS01124"/>
    </source>
</evidence>
<dbReference type="InterPro" id="IPR018062">
    <property type="entry name" value="HTH_AraC-typ_CS"/>
</dbReference>
<accession>A0ABQ3GNN2</accession>
<evidence type="ECO:0000256" key="2">
    <source>
        <dbReference type="ARBA" id="ARBA00023125"/>
    </source>
</evidence>
<dbReference type="PROSITE" id="PS00041">
    <property type="entry name" value="HTH_ARAC_FAMILY_1"/>
    <property type="match status" value="1"/>
</dbReference>
<dbReference type="SMART" id="SM00342">
    <property type="entry name" value="HTH_ARAC"/>
    <property type="match status" value="1"/>
</dbReference>
<dbReference type="PROSITE" id="PS01124">
    <property type="entry name" value="HTH_ARAC_FAMILY_2"/>
    <property type="match status" value="1"/>
</dbReference>
<dbReference type="Gene3D" id="1.10.10.60">
    <property type="entry name" value="Homeodomain-like"/>
    <property type="match status" value="2"/>
</dbReference>
<comment type="caution">
    <text evidence="5">The sequence shown here is derived from an EMBL/GenBank/DDBJ whole genome shotgun (WGS) entry which is preliminary data.</text>
</comment>
<evidence type="ECO:0000313" key="6">
    <source>
        <dbReference type="Proteomes" id="UP000610203"/>
    </source>
</evidence>
<dbReference type="InterPro" id="IPR018060">
    <property type="entry name" value="HTH_AraC"/>
</dbReference>
<dbReference type="Proteomes" id="UP000610203">
    <property type="component" value="Unassembled WGS sequence"/>
</dbReference>
<dbReference type="InterPro" id="IPR052158">
    <property type="entry name" value="INH-QAR"/>
</dbReference>
<dbReference type="InterPro" id="IPR029062">
    <property type="entry name" value="Class_I_gatase-like"/>
</dbReference>
<dbReference type="Pfam" id="PF12833">
    <property type="entry name" value="HTH_18"/>
    <property type="match status" value="1"/>
</dbReference>
<dbReference type="SUPFAM" id="SSF46689">
    <property type="entry name" value="Homeodomain-like"/>
    <property type="match status" value="2"/>
</dbReference>
<keyword evidence="2" id="KW-0238">DNA-binding</keyword>
<organism evidence="5 6">
    <name type="scientific">Psychrobacter glaciei</name>
    <dbReference type="NCBI Taxonomy" id="619771"/>
    <lineage>
        <taxon>Bacteria</taxon>
        <taxon>Pseudomonadati</taxon>
        <taxon>Pseudomonadota</taxon>
        <taxon>Gammaproteobacteria</taxon>
        <taxon>Moraxellales</taxon>
        <taxon>Moraxellaceae</taxon>
        <taxon>Psychrobacter</taxon>
    </lineage>
</organism>
<keyword evidence="6" id="KW-1185">Reference proteome</keyword>
<evidence type="ECO:0000313" key="5">
    <source>
        <dbReference type="EMBL" id="GHD27067.1"/>
    </source>
</evidence>
<dbReference type="InterPro" id="IPR009057">
    <property type="entry name" value="Homeodomain-like_sf"/>
</dbReference>
<reference evidence="6" key="1">
    <citation type="journal article" date="2019" name="Int. J. Syst. Evol. Microbiol.">
        <title>The Global Catalogue of Microorganisms (GCM) 10K type strain sequencing project: providing services to taxonomists for standard genome sequencing and annotation.</title>
        <authorList>
            <consortium name="The Broad Institute Genomics Platform"/>
            <consortium name="The Broad Institute Genome Sequencing Center for Infectious Disease"/>
            <person name="Wu L."/>
            <person name="Ma J."/>
        </authorList>
    </citation>
    <scope>NUCLEOTIDE SEQUENCE [LARGE SCALE GENOMIC DNA]</scope>
    <source>
        <strain evidence="6">KCTC 42280</strain>
    </source>
</reference>
<dbReference type="RefSeq" id="WP_189581179.1">
    <property type="nucleotide sequence ID" value="NZ_BMZR01000001.1"/>
</dbReference>
<evidence type="ECO:0000256" key="3">
    <source>
        <dbReference type="ARBA" id="ARBA00023163"/>
    </source>
</evidence>
<dbReference type="Pfam" id="PF01965">
    <property type="entry name" value="DJ-1_PfpI"/>
    <property type="match status" value="1"/>
</dbReference>
<dbReference type="PANTHER" id="PTHR43130">
    <property type="entry name" value="ARAC-FAMILY TRANSCRIPTIONAL REGULATOR"/>
    <property type="match status" value="1"/>
</dbReference>
<name>A0ABQ3GNN2_9GAMM</name>
<dbReference type="PANTHER" id="PTHR43130:SF11">
    <property type="entry name" value="TRANSCRIPTIONAL REGULATORY PROTEIN"/>
    <property type="match status" value="1"/>
</dbReference>